<dbReference type="RefSeq" id="WP_235290828.1">
    <property type="nucleotide sequence ID" value="NZ_BSOH01000007.1"/>
</dbReference>
<protein>
    <submittedName>
        <fullName evidence="1">Uncharacterized protein</fullName>
    </submittedName>
</protein>
<comment type="caution">
    <text evidence="1">The sequence shown here is derived from an EMBL/GenBank/DDBJ whole genome shotgun (WGS) entry which is preliminary data.</text>
</comment>
<sequence length="263" mass="30333">MNKENFLITRQKNLILIVLAFLGVQQLAYSQENSEISSKQIFEETIKYYDKDGLWDTFSGKLLMTSLRNGSFTPQTILINNKTNLYECIRNREDGIYIKGVENGKSFFSIDGKSYEADEIPEKFQKYPYSLSTHYAFTYQEHHMFHFSIPLALKKAGAQPLERVSKKYLFGKLCSSITFTEYPNYFEEGYYGVQITLYVIPEESYRIHAVHFDNGWGESSEGIIVLFDGEIDVEGIIVPASKLTFFEGSHQFFMVDAFENSGE</sequence>
<dbReference type="EMBL" id="BSOH01000007">
    <property type="protein sequence ID" value="GLR16993.1"/>
    <property type="molecule type" value="Genomic_DNA"/>
</dbReference>
<dbReference type="AlphaFoldDB" id="A0AA37WDK5"/>
<proteinExistence type="predicted"/>
<accession>A0AA37WDK5</accession>
<evidence type="ECO:0000313" key="1">
    <source>
        <dbReference type="EMBL" id="GLR16993.1"/>
    </source>
</evidence>
<reference evidence="1" key="1">
    <citation type="journal article" date="2014" name="Int. J. Syst. Evol. Microbiol.">
        <title>Complete genome sequence of Corynebacterium casei LMG S-19264T (=DSM 44701T), isolated from a smear-ripened cheese.</title>
        <authorList>
            <consortium name="US DOE Joint Genome Institute (JGI-PGF)"/>
            <person name="Walter F."/>
            <person name="Albersmeier A."/>
            <person name="Kalinowski J."/>
            <person name="Ruckert C."/>
        </authorList>
    </citation>
    <scope>NUCLEOTIDE SEQUENCE</scope>
    <source>
        <strain evidence="1">NBRC 108769</strain>
    </source>
</reference>
<gene>
    <name evidence="1" type="ORF">GCM10007940_16080</name>
</gene>
<dbReference type="Pfam" id="PF20113">
    <property type="entry name" value="DUF6503"/>
    <property type="match status" value="1"/>
</dbReference>
<evidence type="ECO:0000313" key="2">
    <source>
        <dbReference type="Proteomes" id="UP001156666"/>
    </source>
</evidence>
<dbReference type="InterPro" id="IPR045444">
    <property type="entry name" value="DUF6503"/>
</dbReference>
<reference evidence="1" key="2">
    <citation type="submission" date="2023-01" db="EMBL/GenBank/DDBJ databases">
        <title>Draft genome sequence of Portibacter lacus strain NBRC 108769.</title>
        <authorList>
            <person name="Sun Q."/>
            <person name="Mori K."/>
        </authorList>
    </citation>
    <scope>NUCLEOTIDE SEQUENCE</scope>
    <source>
        <strain evidence="1">NBRC 108769</strain>
    </source>
</reference>
<keyword evidence="2" id="KW-1185">Reference proteome</keyword>
<organism evidence="1 2">
    <name type="scientific">Portibacter lacus</name>
    <dbReference type="NCBI Taxonomy" id="1099794"/>
    <lineage>
        <taxon>Bacteria</taxon>
        <taxon>Pseudomonadati</taxon>
        <taxon>Bacteroidota</taxon>
        <taxon>Saprospiria</taxon>
        <taxon>Saprospirales</taxon>
        <taxon>Haliscomenobacteraceae</taxon>
        <taxon>Portibacter</taxon>
    </lineage>
</organism>
<dbReference type="Proteomes" id="UP001156666">
    <property type="component" value="Unassembled WGS sequence"/>
</dbReference>
<name>A0AA37WDK5_9BACT</name>